<name>A0A9D9ECT5_9SPIR</name>
<dbReference type="EMBL" id="JADIMU010000021">
    <property type="protein sequence ID" value="MBO8442764.1"/>
    <property type="molecule type" value="Genomic_DNA"/>
</dbReference>
<evidence type="ECO:0000259" key="2">
    <source>
        <dbReference type="Pfam" id="PF00849"/>
    </source>
</evidence>
<dbReference type="InterPro" id="IPR006145">
    <property type="entry name" value="PsdUridine_synth_RsuA/RluA"/>
</dbReference>
<evidence type="ECO:0000256" key="1">
    <source>
        <dbReference type="ARBA" id="ARBA00010876"/>
    </source>
</evidence>
<organism evidence="3 4">
    <name type="scientific">Candidatus Aphodenecus pullistercoris</name>
    <dbReference type="NCBI Taxonomy" id="2840669"/>
    <lineage>
        <taxon>Bacteria</taxon>
        <taxon>Pseudomonadati</taxon>
        <taxon>Spirochaetota</taxon>
        <taxon>Spirochaetia</taxon>
        <taxon>Spirochaetales</taxon>
        <taxon>Candidatus Aphodenecus</taxon>
    </lineage>
</organism>
<dbReference type="AlphaFoldDB" id="A0A9D9ECT5"/>
<dbReference type="PANTHER" id="PTHR21600">
    <property type="entry name" value="MITOCHONDRIAL RNA PSEUDOURIDINE SYNTHASE"/>
    <property type="match status" value="1"/>
</dbReference>
<dbReference type="SUPFAM" id="SSF55120">
    <property type="entry name" value="Pseudouridine synthase"/>
    <property type="match status" value="1"/>
</dbReference>
<dbReference type="Gene3D" id="3.30.2350.10">
    <property type="entry name" value="Pseudouridine synthase"/>
    <property type="match status" value="1"/>
</dbReference>
<evidence type="ECO:0000313" key="4">
    <source>
        <dbReference type="Proteomes" id="UP000823633"/>
    </source>
</evidence>
<reference evidence="3" key="2">
    <citation type="journal article" date="2021" name="PeerJ">
        <title>Extensive microbial diversity within the chicken gut microbiome revealed by metagenomics and culture.</title>
        <authorList>
            <person name="Gilroy R."/>
            <person name="Ravi A."/>
            <person name="Getino M."/>
            <person name="Pursley I."/>
            <person name="Horton D.L."/>
            <person name="Alikhan N.F."/>
            <person name="Baker D."/>
            <person name="Gharbi K."/>
            <person name="Hall N."/>
            <person name="Watson M."/>
            <person name="Adriaenssens E.M."/>
            <person name="Foster-Nyarko E."/>
            <person name="Jarju S."/>
            <person name="Secka A."/>
            <person name="Antonio M."/>
            <person name="Oren A."/>
            <person name="Chaudhuri R.R."/>
            <person name="La Ragione R."/>
            <person name="Hildebrand F."/>
            <person name="Pallen M.J."/>
        </authorList>
    </citation>
    <scope>NUCLEOTIDE SEQUENCE</scope>
    <source>
        <strain evidence="3">11167</strain>
    </source>
</reference>
<dbReference type="GO" id="GO:0003723">
    <property type="term" value="F:RNA binding"/>
    <property type="evidence" value="ECO:0007669"/>
    <property type="project" value="InterPro"/>
</dbReference>
<dbReference type="PANTHER" id="PTHR21600:SF87">
    <property type="entry name" value="RNA PSEUDOURIDYLATE SYNTHASE DOMAIN-CONTAINING PROTEIN 1"/>
    <property type="match status" value="1"/>
</dbReference>
<dbReference type="GO" id="GO:0009982">
    <property type="term" value="F:pseudouridine synthase activity"/>
    <property type="evidence" value="ECO:0007669"/>
    <property type="project" value="InterPro"/>
</dbReference>
<dbReference type="CDD" id="cd02869">
    <property type="entry name" value="PseudoU_synth_RluA_like"/>
    <property type="match status" value="1"/>
</dbReference>
<dbReference type="InterPro" id="IPR050188">
    <property type="entry name" value="RluA_PseudoU_synthase"/>
</dbReference>
<dbReference type="Proteomes" id="UP000823633">
    <property type="component" value="Unassembled WGS sequence"/>
</dbReference>
<reference evidence="3" key="1">
    <citation type="submission" date="2020-10" db="EMBL/GenBank/DDBJ databases">
        <authorList>
            <person name="Gilroy R."/>
        </authorList>
    </citation>
    <scope>NUCLEOTIDE SEQUENCE</scope>
    <source>
        <strain evidence="3">11167</strain>
    </source>
</reference>
<dbReference type="GO" id="GO:0000455">
    <property type="term" value="P:enzyme-directed rRNA pseudouridine synthesis"/>
    <property type="evidence" value="ECO:0007669"/>
    <property type="project" value="TreeGrafter"/>
</dbReference>
<proteinExistence type="inferred from homology"/>
<accession>A0A9D9ECT5</accession>
<feature type="domain" description="Pseudouridine synthase RsuA/RluA-like" evidence="2">
    <location>
        <begin position="16"/>
        <end position="189"/>
    </location>
</feature>
<sequence>MPRATAIRTIYSNDEVLVVYKPASIPSAPLTEDGDEFCLVNLVKDFEPRVMVPIGRLRREGGLVHRLDTPTRGLVLFALTQRAYDDLMAQQKKDGIVKQYRATPSWGSCPLPEGFPDYPYHDVLCEAGAISSCFRSYGPKGASVRPTLDAQARRCSGVVYSTLTEPDGDGSIICTLTRGFRHQIRAHLAWSGHPLQGDERYGGRQADVFGLEAVGLSFRDPESGNYLTITV</sequence>
<protein>
    <submittedName>
        <fullName evidence="3">RNA pseudouridine synthase</fullName>
    </submittedName>
</protein>
<dbReference type="GO" id="GO:0140098">
    <property type="term" value="F:catalytic activity, acting on RNA"/>
    <property type="evidence" value="ECO:0007669"/>
    <property type="project" value="UniProtKB-ARBA"/>
</dbReference>
<dbReference type="Pfam" id="PF00849">
    <property type="entry name" value="PseudoU_synth_2"/>
    <property type="match status" value="1"/>
</dbReference>
<comment type="caution">
    <text evidence="3">The sequence shown here is derived from an EMBL/GenBank/DDBJ whole genome shotgun (WGS) entry which is preliminary data.</text>
</comment>
<gene>
    <name evidence="3" type="ORF">IAC42_03270</name>
</gene>
<evidence type="ECO:0000313" key="3">
    <source>
        <dbReference type="EMBL" id="MBO8442764.1"/>
    </source>
</evidence>
<comment type="similarity">
    <text evidence="1">Belongs to the pseudouridine synthase RluA family.</text>
</comment>
<dbReference type="InterPro" id="IPR020103">
    <property type="entry name" value="PsdUridine_synth_cat_dom_sf"/>
</dbReference>